<evidence type="ECO:0000256" key="1">
    <source>
        <dbReference type="SAM" id="MobiDB-lite"/>
    </source>
</evidence>
<dbReference type="AlphaFoldDB" id="A0A6A5ZKG9"/>
<feature type="compositionally biased region" description="Basic and acidic residues" evidence="1">
    <location>
        <begin position="28"/>
        <end position="37"/>
    </location>
</feature>
<name>A0A6A5ZKG9_9PLEO</name>
<evidence type="ECO:0000313" key="2">
    <source>
        <dbReference type="EMBL" id="KAF2119357.1"/>
    </source>
</evidence>
<proteinExistence type="predicted"/>
<evidence type="ECO:0000313" key="3">
    <source>
        <dbReference type="Proteomes" id="UP000799770"/>
    </source>
</evidence>
<dbReference type="EMBL" id="ML977315">
    <property type="protein sequence ID" value="KAF2119357.1"/>
    <property type="molecule type" value="Genomic_DNA"/>
</dbReference>
<keyword evidence="3" id="KW-1185">Reference proteome</keyword>
<organism evidence="2 3">
    <name type="scientific">Lophiotrema nucula</name>
    <dbReference type="NCBI Taxonomy" id="690887"/>
    <lineage>
        <taxon>Eukaryota</taxon>
        <taxon>Fungi</taxon>
        <taxon>Dikarya</taxon>
        <taxon>Ascomycota</taxon>
        <taxon>Pezizomycotina</taxon>
        <taxon>Dothideomycetes</taxon>
        <taxon>Pleosporomycetidae</taxon>
        <taxon>Pleosporales</taxon>
        <taxon>Lophiotremataceae</taxon>
        <taxon>Lophiotrema</taxon>
    </lineage>
</organism>
<gene>
    <name evidence="2" type="ORF">BDV96DRAFT_596092</name>
</gene>
<feature type="region of interest" description="Disordered" evidence="1">
    <location>
        <begin position="14"/>
        <end position="42"/>
    </location>
</feature>
<reference evidence="2" key="1">
    <citation type="journal article" date="2020" name="Stud. Mycol.">
        <title>101 Dothideomycetes genomes: a test case for predicting lifestyles and emergence of pathogens.</title>
        <authorList>
            <person name="Haridas S."/>
            <person name="Albert R."/>
            <person name="Binder M."/>
            <person name="Bloem J."/>
            <person name="Labutti K."/>
            <person name="Salamov A."/>
            <person name="Andreopoulos B."/>
            <person name="Baker S."/>
            <person name="Barry K."/>
            <person name="Bills G."/>
            <person name="Bluhm B."/>
            <person name="Cannon C."/>
            <person name="Castanera R."/>
            <person name="Culley D."/>
            <person name="Daum C."/>
            <person name="Ezra D."/>
            <person name="Gonzalez J."/>
            <person name="Henrissat B."/>
            <person name="Kuo A."/>
            <person name="Liang C."/>
            <person name="Lipzen A."/>
            <person name="Lutzoni F."/>
            <person name="Magnuson J."/>
            <person name="Mondo S."/>
            <person name="Nolan M."/>
            <person name="Ohm R."/>
            <person name="Pangilinan J."/>
            <person name="Park H.-J."/>
            <person name="Ramirez L."/>
            <person name="Alfaro M."/>
            <person name="Sun H."/>
            <person name="Tritt A."/>
            <person name="Yoshinaga Y."/>
            <person name="Zwiers L.-H."/>
            <person name="Turgeon B."/>
            <person name="Goodwin S."/>
            <person name="Spatafora J."/>
            <person name="Crous P."/>
            <person name="Grigoriev I."/>
        </authorList>
    </citation>
    <scope>NUCLEOTIDE SEQUENCE</scope>
    <source>
        <strain evidence="2">CBS 627.86</strain>
    </source>
</reference>
<protein>
    <submittedName>
        <fullName evidence="2">Uncharacterized protein</fullName>
    </submittedName>
</protein>
<accession>A0A6A5ZKG9</accession>
<sequence length="114" mass="12013">MSPKAAYGKADGFLKRGCTLSSGGQAESEEKSKRSDGRQAPLRRVLAVGATSEGASRNIQSYWCLRNGCKLGAIHTRGLVGKEAMPESPNASAGSACVTGESEACCSWKLEHEH</sequence>
<dbReference type="Proteomes" id="UP000799770">
    <property type="component" value="Unassembled WGS sequence"/>
</dbReference>